<organism evidence="2 3">
    <name type="scientific">Spirosoma oryzae</name>
    <dbReference type="NCBI Taxonomy" id="1469603"/>
    <lineage>
        <taxon>Bacteria</taxon>
        <taxon>Pseudomonadati</taxon>
        <taxon>Bacteroidota</taxon>
        <taxon>Cytophagia</taxon>
        <taxon>Cytophagales</taxon>
        <taxon>Cytophagaceae</taxon>
        <taxon>Spirosoma</taxon>
    </lineage>
</organism>
<gene>
    <name evidence="2" type="ORF">CLV58_10155</name>
</gene>
<keyword evidence="1" id="KW-0472">Membrane</keyword>
<feature type="transmembrane region" description="Helical" evidence="1">
    <location>
        <begin position="91"/>
        <end position="111"/>
    </location>
</feature>
<protein>
    <recommendedName>
        <fullName evidence="4">Tetratricopeptide repeat protein</fullName>
    </recommendedName>
</protein>
<proteinExistence type="predicted"/>
<reference evidence="2 3" key="1">
    <citation type="submission" date="2018-03" db="EMBL/GenBank/DDBJ databases">
        <title>Genomic Encyclopedia of Archaeal and Bacterial Type Strains, Phase II (KMG-II): from individual species to whole genera.</title>
        <authorList>
            <person name="Goeker M."/>
        </authorList>
    </citation>
    <scope>NUCLEOTIDE SEQUENCE [LARGE SCALE GENOMIC DNA]</scope>
    <source>
        <strain evidence="2 3">DSM 28354</strain>
    </source>
</reference>
<dbReference type="EMBL" id="PVTE01000001">
    <property type="protein sequence ID" value="PRY46991.1"/>
    <property type="molecule type" value="Genomic_DNA"/>
</dbReference>
<dbReference type="Proteomes" id="UP000238375">
    <property type="component" value="Unassembled WGS sequence"/>
</dbReference>
<evidence type="ECO:0000256" key="1">
    <source>
        <dbReference type="SAM" id="Phobius"/>
    </source>
</evidence>
<evidence type="ECO:0000313" key="2">
    <source>
        <dbReference type="EMBL" id="PRY46991.1"/>
    </source>
</evidence>
<dbReference type="AlphaFoldDB" id="A0A2T0TMZ3"/>
<dbReference type="OrthoDB" id="1451921at2"/>
<dbReference type="Gene3D" id="1.25.40.10">
    <property type="entry name" value="Tetratricopeptide repeat domain"/>
    <property type="match status" value="1"/>
</dbReference>
<sequence length="260" mass="28894">MKLTEEQYELIEAYLGNELSAADRASVEADMAADAEFRAEVDYQRSVRTGLRMLGIEQAVNRAKAQYVASQAANASPTLVRPLGQPDRSRWQYWAAAASVVLLLGVGYGAYHYNSRQSYTASLLSAQSDDLLKGFPREGLSASTRDQLMTALEAYRAGNYDKVIDNVKALPETRQTVYYKDYLLGLSYLANREPVQAIPLLQSALATPSPVLRQKAEWILALAYVKNGQNEKALPILTRVSTNKANPYQKLAQQVLQKIR</sequence>
<evidence type="ECO:0000313" key="3">
    <source>
        <dbReference type="Proteomes" id="UP000238375"/>
    </source>
</evidence>
<dbReference type="SUPFAM" id="SSF48452">
    <property type="entry name" value="TPR-like"/>
    <property type="match status" value="1"/>
</dbReference>
<keyword evidence="1" id="KW-0812">Transmembrane</keyword>
<accession>A0A2T0TMZ3</accession>
<comment type="caution">
    <text evidence="2">The sequence shown here is derived from an EMBL/GenBank/DDBJ whole genome shotgun (WGS) entry which is preliminary data.</text>
</comment>
<keyword evidence="1" id="KW-1133">Transmembrane helix</keyword>
<evidence type="ECO:0008006" key="4">
    <source>
        <dbReference type="Google" id="ProtNLM"/>
    </source>
</evidence>
<dbReference type="RefSeq" id="WP_106135760.1">
    <property type="nucleotide sequence ID" value="NZ_PVTE01000001.1"/>
</dbReference>
<keyword evidence="3" id="KW-1185">Reference proteome</keyword>
<name>A0A2T0TMZ3_9BACT</name>
<dbReference type="InterPro" id="IPR011990">
    <property type="entry name" value="TPR-like_helical_dom_sf"/>
</dbReference>